<evidence type="ECO:0000313" key="2">
    <source>
        <dbReference type="Proteomes" id="UP001162992"/>
    </source>
</evidence>
<comment type="caution">
    <text evidence="1">The sequence shown here is derived from an EMBL/GenBank/DDBJ whole genome shotgun (WGS) entry which is preliminary data.</text>
</comment>
<sequence length="118" mass="13050">MRIFTLALRKIKVNPWFMLLLIVLLLSMIVSGNRLPQSFTSGTVSNSHGLHRRHLMNEIHQDGHSLTIPCAGKADCKGKLPHPYSFHLVPSGPNPIGNAKSANADDNLHAQRSPPFRP</sequence>
<name>A0ACC2D924_DIPCM</name>
<dbReference type="EMBL" id="CM055098">
    <property type="protein sequence ID" value="KAJ7550858.1"/>
    <property type="molecule type" value="Genomic_DNA"/>
</dbReference>
<reference evidence="2" key="1">
    <citation type="journal article" date="2024" name="Proc. Natl. Acad. Sci. U.S.A.">
        <title>Extraordinary preservation of gene collinearity over three hundred million years revealed in homosporous lycophytes.</title>
        <authorList>
            <person name="Li C."/>
            <person name="Wickell D."/>
            <person name="Kuo L.Y."/>
            <person name="Chen X."/>
            <person name="Nie B."/>
            <person name="Liao X."/>
            <person name="Peng D."/>
            <person name="Ji J."/>
            <person name="Jenkins J."/>
            <person name="Williams M."/>
            <person name="Shu S."/>
            <person name="Plott C."/>
            <person name="Barry K."/>
            <person name="Rajasekar S."/>
            <person name="Grimwood J."/>
            <person name="Han X."/>
            <person name="Sun S."/>
            <person name="Hou Z."/>
            <person name="He W."/>
            <person name="Dai G."/>
            <person name="Sun C."/>
            <person name="Schmutz J."/>
            <person name="Leebens-Mack J.H."/>
            <person name="Li F.W."/>
            <person name="Wang L."/>
        </authorList>
    </citation>
    <scope>NUCLEOTIDE SEQUENCE [LARGE SCALE GENOMIC DNA]</scope>
    <source>
        <strain evidence="2">cv. PW_Plant_1</strain>
    </source>
</reference>
<gene>
    <name evidence="1" type="ORF">O6H91_07G121800</name>
</gene>
<protein>
    <submittedName>
        <fullName evidence="1">Uncharacterized protein</fullName>
    </submittedName>
</protein>
<dbReference type="Proteomes" id="UP001162992">
    <property type="component" value="Chromosome 7"/>
</dbReference>
<evidence type="ECO:0000313" key="1">
    <source>
        <dbReference type="EMBL" id="KAJ7550858.1"/>
    </source>
</evidence>
<accession>A0ACC2D924</accession>
<proteinExistence type="predicted"/>
<organism evidence="1 2">
    <name type="scientific">Diphasiastrum complanatum</name>
    <name type="common">Issler's clubmoss</name>
    <name type="synonym">Lycopodium complanatum</name>
    <dbReference type="NCBI Taxonomy" id="34168"/>
    <lineage>
        <taxon>Eukaryota</taxon>
        <taxon>Viridiplantae</taxon>
        <taxon>Streptophyta</taxon>
        <taxon>Embryophyta</taxon>
        <taxon>Tracheophyta</taxon>
        <taxon>Lycopodiopsida</taxon>
        <taxon>Lycopodiales</taxon>
        <taxon>Lycopodiaceae</taxon>
        <taxon>Lycopodioideae</taxon>
        <taxon>Diphasiastrum</taxon>
    </lineage>
</organism>
<keyword evidence="2" id="KW-1185">Reference proteome</keyword>